<reference evidence="5 6" key="1">
    <citation type="submission" date="2017-06" db="EMBL/GenBank/DDBJ databases">
        <title>Biodegradation of gentamicin by bacterial consortia AMQD4 in synthetic medium and raw gentamicin sewage.</title>
        <authorList>
            <person name="Chang H."/>
            <person name="Feng Y."/>
            <person name="Li Z."/>
            <person name="Xue J."/>
            <person name="Cheng D."/>
        </authorList>
    </citation>
    <scope>NUCLEOTIDE SEQUENCE [LARGE SCALE GENOMIC DNA]</scope>
    <source>
        <strain evidence="5 6">BZC3</strain>
    </source>
</reference>
<dbReference type="EMBL" id="CP021995">
    <property type="protein sequence ID" value="ASD26216.1"/>
    <property type="molecule type" value="Genomic_DNA"/>
</dbReference>
<evidence type="ECO:0000256" key="1">
    <source>
        <dbReference type="ARBA" id="ARBA00001961"/>
    </source>
</evidence>
<evidence type="ECO:0000256" key="2">
    <source>
        <dbReference type="ARBA" id="ARBA00022964"/>
    </source>
</evidence>
<dbReference type="Proteomes" id="UP000197024">
    <property type="component" value="Chromosome"/>
</dbReference>
<keyword evidence="2" id="KW-0223">Dioxygenase</keyword>
<organism evidence="5 6">
    <name type="scientific">Brevundimonas diminuta</name>
    <name type="common">Pseudomonas diminuta</name>
    <dbReference type="NCBI Taxonomy" id="293"/>
    <lineage>
        <taxon>Bacteria</taxon>
        <taxon>Pseudomonadati</taxon>
        <taxon>Pseudomonadota</taxon>
        <taxon>Alphaproteobacteria</taxon>
        <taxon>Caulobacterales</taxon>
        <taxon>Caulobacteraceae</taxon>
        <taxon>Brevundimonas</taxon>
    </lineage>
</organism>
<protein>
    <submittedName>
        <fullName evidence="5">2OG-Fe(II) oxygenase</fullName>
    </submittedName>
</protein>
<evidence type="ECO:0000256" key="3">
    <source>
        <dbReference type="ARBA" id="ARBA00023002"/>
    </source>
</evidence>
<dbReference type="Pfam" id="PF13661">
    <property type="entry name" value="2OG-FeII_Oxy_4"/>
    <property type="match status" value="1"/>
</dbReference>
<dbReference type="Gene3D" id="2.60.120.620">
    <property type="entry name" value="q2cbj1_9rhob like domain"/>
    <property type="match status" value="1"/>
</dbReference>
<dbReference type="GO" id="GO:0031543">
    <property type="term" value="F:peptidyl-proline dioxygenase activity"/>
    <property type="evidence" value="ECO:0007669"/>
    <property type="project" value="TreeGrafter"/>
</dbReference>
<dbReference type="GO" id="GO:0031418">
    <property type="term" value="F:L-ascorbic acid binding"/>
    <property type="evidence" value="ECO:0007669"/>
    <property type="project" value="InterPro"/>
</dbReference>
<accession>A0A1Z3LVN4</accession>
<dbReference type="InterPro" id="IPR039558">
    <property type="entry name" value="TPA1/OFD1_N"/>
</dbReference>
<dbReference type="GO" id="GO:0005737">
    <property type="term" value="C:cytoplasm"/>
    <property type="evidence" value="ECO:0007669"/>
    <property type="project" value="TreeGrafter"/>
</dbReference>
<name>A0A1Z3LVN4_BREDI</name>
<evidence type="ECO:0000313" key="6">
    <source>
        <dbReference type="Proteomes" id="UP000197024"/>
    </source>
</evidence>
<proteinExistence type="predicted"/>
<dbReference type="RefSeq" id="WP_088410245.1">
    <property type="nucleotide sequence ID" value="NZ_CP021995.1"/>
</dbReference>
<sequence length="242" mass="26148">MPEALHPMLAADGLLASAEQIERLSAVFAAQGRLHLPGILAQDVARRLHGVLESTPHWRLTLLGESGGIDLPANTLETISAGTLATLRTISHDRARTGFHYIFETLRLGEGEDSGALDDLAACFNSAAVLDAVGRLSGEPRLVRADVRATRFRPGHYLTEHTDALPDSGRRVAYVLNLTPYWRAAWGGLLAFVAPDGHVSEAYRPAFNALNLFRVPQPHFVSAVAPFAGASRLSVTGWFHSD</sequence>
<gene>
    <name evidence="5" type="ORF">CD943_04520</name>
</gene>
<dbReference type="InterPro" id="IPR051842">
    <property type="entry name" value="uS12_prolyl_hydroxylase"/>
</dbReference>
<dbReference type="GO" id="GO:0006449">
    <property type="term" value="P:regulation of translational termination"/>
    <property type="evidence" value="ECO:0007669"/>
    <property type="project" value="TreeGrafter"/>
</dbReference>
<dbReference type="SMART" id="SM00702">
    <property type="entry name" value="P4Hc"/>
    <property type="match status" value="1"/>
</dbReference>
<dbReference type="PANTHER" id="PTHR12117">
    <property type="entry name" value="HISTONE ACETYLTRANSFERASE COMPLEX"/>
    <property type="match status" value="1"/>
</dbReference>
<dbReference type="AlphaFoldDB" id="A0A1Z3LVN4"/>
<evidence type="ECO:0000313" key="5">
    <source>
        <dbReference type="EMBL" id="ASD26216.1"/>
    </source>
</evidence>
<dbReference type="PANTHER" id="PTHR12117:SF0">
    <property type="entry name" value="PROLYL 3-HYDROXYLASE OGFOD1"/>
    <property type="match status" value="1"/>
</dbReference>
<reference evidence="5 6" key="2">
    <citation type="submission" date="2017-06" db="EMBL/GenBank/DDBJ databases">
        <authorList>
            <person name="Kim H.J."/>
            <person name="Triplett B.A."/>
        </authorList>
    </citation>
    <scope>NUCLEOTIDE SEQUENCE [LARGE SCALE GENOMIC DNA]</scope>
    <source>
        <strain evidence="5 6">BZC3</strain>
    </source>
</reference>
<comment type="cofactor">
    <cofactor evidence="1">
        <name>L-ascorbate</name>
        <dbReference type="ChEBI" id="CHEBI:38290"/>
    </cofactor>
</comment>
<evidence type="ECO:0000259" key="4">
    <source>
        <dbReference type="SMART" id="SM00702"/>
    </source>
</evidence>
<dbReference type="GO" id="GO:0005506">
    <property type="term" value="F:iron ion binding"/>
    <property type="evidence" value="ECO:0007669"/>
    <property type="project" value="InterPro"/>
</dbReference>
<feature type="domain" description="Prolyl 4-hydroxylase alpha subunit" evidence="4">
    <location>
        <begin position="31"/>
        <end position="240"/>
    </location>
</feature>
<keyword evidence="3" id="KW-0560">Oxidoreductase</keyword>
<dbReference type="InterPro" id="IPR006620">
    <property type="entry name" value="Pro_4_hyd_alph"/>
</dbReference>